<dbReference type="Proteomes" id="UP000586947">
    <property type="component" value="Unassembled WGS sequence"/>
</dbReference>
<dbReference type="AlphaFoldDB" id="A0A840VMB8"/>
<keyword evidence="1" id="KW-0233">DNA recombination</keyword>
<dbReference type="InterPro" id="IPR013762">
    <property type="entry name" value="Integrase-like_cat_sf"/>
</dbReference>
<dbReference type="PROSITE" id="PS51898">
    <property type="entry name" value="TYR_RECOMBINASE"/>
    <property type="match status" value="1"/>
</dbReference>
<dbReference type="GO" id="GO:0015074">
    <property type="term" value="P:DNA integration"/>
    <property type="evidence" value="ECO:0007669"/>
    <property type="project" value="InterPro"/>
</dbReference>
<dbReference type="SUPFAM" id="SSF56349">
    <property type="entry name" value="DNA breaking-rejoining enzymes"/>
    <property type="match status" value="1"/>
</dbReference>
<comment type="caution">
    <text evidence="3">The sequence shown here is derived from an EMBL/GenBank/DDBJ whole genome shotgun (WGS) entry which is preliminary data.</text>
</comment>
<dbReference type="InterPro" id="IPR002104">
    <property type="entry name" value="Integrase_catalytic"/>
</dbReference>
<evidence type="ECO:0000259" key="2">
    <source>
        <dbReference type="PROSITE" id="PS51898"/>
    </source>
</evidence>
<proteinExistence type="predicted"/>
<protein>
    <submittedName>
        <fullName evidence="3">Integrase</fullName>
    </submittedName>
</protein>
<sequence length="82" mass="8896">MEAAAQLAGLRDSRLHDARHTAATVLLILGVAERAVMGIMGWSNSAMAARYQHLTAQVRRDIAQRVGGLLWDSPTEDSKLTP</sequence>
<gene>
    <name evidence="3" type="ORF">HNR20_002607</name>
</gene>
<dbReference type="Gene3D" id="1.10.443.10">
    <property type="entry name" value="Intergrase catalytic core"/>
    <property type="match status" value="1"/>
</dbReference>
<dbReference type="EMBL" id="JACHDP010000001">
    <property type="protein sequence ID" value="MBB5478102.1"/>
    <property type="molecule type" value="Genomic_DNA"/>
</dbReference>
<reference evidence="3 4" key="1">
    <citation type="submission" date="2020-08" db="EMBL/GenBank/DDBJ databases">
        <title>Sequencing the genomes of 1000 actinobacteria strains.</title>
        <authorList>
            <person name="Klenk H.-P."/>
        </authorList>
    </citation>
    <scope>NUCLEOTIDE SEQUENCE [LARGE SCALE GENOMIC DNA]</scope>
    <source>
        <strain evidence="3 4">DSM 103125</strain>
    </source>
</reference>
<evidence type="ECO:0000256" key="1">
    <source>
        <dbReference type="ARBA" id="ARBA00023172"/>
    </source>
</evidence>
<evidence type="ECO:0000313" key="3">
    <source>
        <dbReference type="EMBL" id="MBB5478102.1"/>
    </source>
</evidence>
<dbReference type="RefSeq" id="WP_373291024.1">
    <property type="nucleotide sequence ID" value="NZ_BMNF01000002.1"/>
</dbReference>
<keyword evidence="4" id="KW-1185">Reference proteome</keyword>
<dbReference type="Pfam" id="PF00589">
    <property type="entry name" value="Phage_integrase"/>
    <property type="match status" value="1"/>
</dbReference>
<dbReference type="GO" id="GO:0003677">
    <property type="term" value="F:DNA binding"/>
    <property type="evidence" value="ECO:0007669"/>
    <property type="project" value="InterPro"/>
</dbReference>
<name>A0A840VMB8_9ACTN</name>
<dbReference type="GO" id="GO:0006310">
    <property type="term" value="P:DNA recombination"/>
    <property type="evidence" value="ECO:0007669"/>
    <property type="project" value="UniProtKB-KW"/>
</dbReference>
<dbReference type="InterPro" id="IPR011010">
    <property type="entry name" value="DNA_brk_join_enz"/>
</dbReference>
<evidence type="ECO:0000313" key="4">
    <source>
        <dbReference type="Proteomes" id="UP000586947"/>
    </source>
</evidence>
<organism evidence="3 4">
    <name type="scientific">Micromonospora parathelypteridis</name>
    <dbReference type="NCBI Taxonomy" id="1839617"/>
    <lineage>
        <taxon>Bacteria</taxon>
        <taxon>Bacillati</taxon>
        <taxon>Actinomycetota</taxon>
        <taxon>Actinomycetes</taxon>
        <taxon>Micromonosporales</taxon>
        <taxon>Micromonosporaceae</taxon>
        <taxon>Micromonospora</taxon>
    </lineage>
</organism>
<feature type="domain" description="Tyr recombinase" evidence="2">
    <location>
        <begin position="1"/>
        <end position="64"/>
    </location>
</feature>
<accession>A0A840VMB8</accession>